<dbReference type="InterPro" id="IPR036047">
    <property type="entry name" value="F-box-like_dom_sf"/>
</dbReference>
<dbReference type="PANTHER" id="PTHR45982:SF8">
    <property type="entry name" value="E3 UBIQUITIN-PROTEIN LIGASE HERC2-LIKE PROTEIN-RELATED"/>
    <property type="match status" value="1"/>
</dbReference>
<dbReference type="Gene3D" id="2.130.10.30">
    <property type="entry name" value="Regulator of chromosome condensation 1/beta-lactamase-inhibitor protein II"/>
    <property type="match status" value="2"/>
</dbReference>
<dbReference type="InterPro" id="IPR051553">
    <property type="entry name" value="Ran_GTPase-activating"/>
</dbReference>
<dbReference type="Pfam" id="PF13540">
    <property type="entry name" value="RCC1_2"/>
    <property type="match status" value="3"/>
</dbReference>
<name>A0ABV8CE26_9GAMM</name>
<keyword evidence="4" id="KW-1185">Reference proteome</keyword>
<comment type="caution">
    <text evidence="3">The sequence shown here is derived from an EMBL/GenBank/DDBJ whole genome shotgun (WGS) entry which is preliminary data.</text>
</comment>
<dbReference type="CDD" id="cd09917">
    <property type="entry name" value="F-box_SF"/>
    <property type="match status" value="1"/>
</dbReference>
<dbReference type="SUPFAM" id="SSF81383">
    <property type="entry name" value="F-box domain"/>
    <property type="match status" value="1"/>
</dbReference>
<sequence>MVTPELEDALLEEEQTLTNLNQEADLSETDEDKGHVLSENKLSTCTSTTSTAVSASASLVAPDISGLELFSSLPVELLQRIVKQLDPLSVANLRSSCRFFYDNSRNLAALHTFQRFKVKAISGGNRHTCLLTKNNELYVCGDNNTGQLGLGDTKEKPHFTRVNLEVLLTTGEVITQISSGNWYTVFLTNKSRVFSSGYNTNGKTMGLPGDECNLFKEVTTISIDKNQTIDFLFCITKVTILITSNKKLWIYGEIKQNNLSNPIDLSSTLNACENIVSATIEYETDDSCIVLLTNNQRIISVVIGQEQWEVRTNDLSNGLSACQSGKLFFAPVECDNRYWVKNTAFWTAKDWCQFDFRMGELKISKELLPFTESDETIVAATAGDCHTLCLSSKGRVYGKGLNTSGQLGADEDIKDYKSWRLLTLELDKGEKITHIESSCNTSFLTTNKNRLFVAGDNEAGQLGLGHKKPVYHFQEVIPRYLQQKDVIEPSSFPSLS</sequence>
<dbReference type="RefSeq" id="WP_382341746.1">
    <property type="nucleotide sequence ID" value="NZ_JBHSAB010000005.1"/>
</dbReference>
<dbReference type="InterPro" id="IPR000408">
    <property type="entry name" value="Reg_chr_condens"/>
</dbReference>
<evidence type="ECO:0000256" key="1">
    <source>
        <dbReference type="SAM" id="Coils"/>
    </source>
</evidence>
<protein>
    <submittedName>
        <fullName evidence="3">F-box protein</fullName>
    </submittedName>
</protein>
<feature type="coiled-coil region" evidence="1">
    <location>
        <begin position="3"/>
        <end position="30"/>
    </location>
</feature>
<feature type="domain" description="F-box" evidence="2">
    <location>
        <begin position="67"/>
        <end position="116"/>
    </location>
</feature>
<dbReference type="InterPro" id="IPR001810">
    <property type="entry name" value="F-box_dom"/>
</dbReference>
<organism evidence="3 4">
    <name type="scientific">Legionella dresdenensis</name>
    <dbReference type="NCBI Taxonomy" id="450200"/>
    <lineage>
        <taxon>Bacteria</taxon>
        <taxon>Pseudomonadati</taxon>
        <taxon>Pseudomonadota</taxon>
        <taxon>Gammaproteobacteria</taxon>
        <taxon>Legionellales</taxon>
        <taxon>Legionellaceae</taxon>
        <taxon>Legionella</taxon>
    </lineage>
</organism>
<dbReference type="PANTHER" id="PTHR45982">
    <property type="entry name" value="REGULATOR OF CHROMOSOME CONDENSATION"/>
    <property type="match status" value="1"/>
</dbReference>
<evidence type="ECO:0000313" key="3">
    <source>
        <dbReference type="EMBL" id="MFC3908451.1"/>
    </source>
</evidence>
<dbReference type="Proteomes" id="UP001595758">
    <property type="component" value="Unassembled WGS sequence"/>
</dbReference>
<dbReference type="SUPFAM" id="SSF50985">
    <property type="entry name" value="RCC1/BLIP-II"/>
    <property type="match status" value="2"/>
</dbReference>
<evidence type="ECO:0000313" key="4">
    <source>
        <dbReference type="Proteomes" id="UP001595758"/>
    </source>
</evidence>
<keyword evidence="1" id="KW-0175">Coiled coil</keyword>
<dbReference type="EMBL" id="JBHSAB010000005">
    <property type="protein sequence ID" value="MFC3908451.1"/>
    <property type="molecule type" value="Genomic_DNA"/>
</dbReference>
<evidence type="ECO:0000259" key="2">
    <source>
        <dbReference type="PROSITE" id="PS50181"/>
    </source>
</evidence>
<reference evidence="4" key="1">
    <citation type="journal article" date="2019" name="Int. J. Syst. Evol. Microbiol.">
        <title>The Global Catalogue of Microorganisms (GCM) 10K type strain sequencing project: providing services to taxonomists for standard genome sequencing and annotation.</title>
        <authorList>
            <consortium name="The Broad Institute Genomics Platform"/>
            <consortium name="The Broad Institute Genome Sequencing Center for Infectious Disease"/>
            <person name="Wu L."/>
            <person name="Ma J."/>
        </authorList>
    </citation>
    <scope>NUCLEOTIDE SEQUENCE [LARGE SCALE GENOMIC DNA]</scope>
    <source>
        <strain evidence="4">CCUG 59858</strain>
    </source>
</reference>
<gene>
    <name evidence="3" type="ORF">ACFORL_05095</name>
</gene>
<dbReference type="PROSITE" id="PS50012">
    <property type="entry name" value="RCC1_3"/>
    <property type="match status" value="1"/>
</dbReference>
<dbReference type="PROSITE" id="PS50181">
    <property type="entry name" value="FBOX"/>
    <property type="match status" value="1"/>
</dbReference>
<accession>A0ABV8CE26</accession>
<proteinExistence type="predicted"/>
<dbReference type="PRINTS" id="PR00633">
    <property type="entry name" value="RCCNDNSATION"/>
</dbReference>
<dbReference type="InterPro" id="IPR009091">
    <property type="entry name" value="RCC1/BLIP-II"/>
</dbReference>
<dbReference type="Pfam" id="PF00646">
    <property type="entry name" value="F-box"/>
    <property type="match status" value="1"/>
</dbReference>